<dbReference type="AlphaFoldDB" id="M7T797"/>
<feature type="transmembrane region" description="Helical" evidence="1">
    <location>
        <begin position="54"/>
        <end position="74"/>
    </location>
</feature>
<keyword evidence="1" id="KW-1133">Transmembrane helix</keyword>
<sequence>MGAKSTFALKFIQWLIRGIQFGCCAVGLALYSYYLAEAARHDVTIPKWVRAIEGITGVGVLYTFLGLLLLCCLAGHPFTSFIAIVLDIAFVGAFVYVAQANRGGAGACTGAVETPLGNGDADDSLNDMPTYGTLCHMETAVFATAIVAVLFFLLSAVMEIVLVRHRRKESRFGPSPANNYTSGYGSKGGFFARFRRNKKTDEYNPNTLPEHATPAQVRQSYNTEATAVGHEPTAYPKHGEAGYQYDGQTAYPEPETGIAHEAGRTTNGYRY</sequence>
<gene>
    <name evidence="2" type="ORF">UCREL1_170</name>
</gene>
<feature type="transmembrane region" description="Helical" evidence="1">
    <location>
        <begin position="140"/>
        <end position="162"/>
    </location>
</feature>
<reference evidence="3" key="1">
    <citation type="journal article" date="2013" name="Genome Announc.">
        <title>Draft genome sequence of the grapevine dieback fungus Eutypa lata UCR-EL1.</title>
        <authorList>
            <person name="Blanco-Ulate B."/>
            <person name="Rolshausen P.E."/>
            <person name="Cantu D."/>
        </authorList>
    </citation>
    <scope>NUCLEOTIDE SEQUENCE [LARGE SCALE GENOMIC DNA]</scope>
    <source>
        <strain evidence="3">UCR-EL1</strain>
    </source>
</reference>
<dbReference type="HOGENOM" id="CLU_057540_1_0_1"/>
<feature type="transmembrane region" description="Helical" evidence="1">
    <location>
        <begin position="81"/>
        <end position="98"/>
    </location>
</feature>
<keyword evidence="1" id="KW-0472">Membrane</keyword>
<feature type="transmembrane region" description="Helical" evidence="1">
    <location>
        <begin position="12"/>
        <end position="34"/>
    </location>
</feature>
<evidence type="ECO:0000256" key="1">
    <source>
        <dbReference type="SAM" id="Phobius"/>
    </source>
</evidence>
<keyword evidence="1" id="KW-0812">Transmembrane</keyword>
<dbReference type="STRING" id="1287681.M7T797"/>
<protein>
    <recommendedName>
        <fullName evidence="4">MARVEL domain-containing protein</fullName>
    </recommendedName>
</protein>
<dbReference type="EMBL" id="KB705383">
    <property type="protein sequence ID" value="EMR72768.1"/>
    <property type="molecule type" value="Genomic_DNA"/>
</dbReference>
<evidence type="ECO:0000313" key="3">
    <source>
        <dbReference type="Proteomes" id="UP000012174"/>
    </source>
</evidence>
<organism evidence="2 3">
    <name type="scientific">Eutypa lata (strain UCR-EL1)</name>
    <name type="common">Grapevine dieback disease fungus</name>
    <name type="synonym">Eutypa armeniacae</name>
    <dbReference type="NCBI Taxonomy" id="1287681"/>
    <lineage>
        <taxon>Eukaryota</taxon>
        <taxon>Fungi</taxon>
        <taxon>Dikarya</taxon>
        <taxon>Ascomycota</taxon>
        <taxon>Pezizomycotina</taxon>
        <taxon>Sordariomycetes</taxon>
        <taxon>Xylariomycetidae</taxon>
        <taxon>Xylariales</taxon>
        <taxon>Diatrypaceae</taxon>
        <taxon>Eutypa</taxon>
    </lineage>
</organism>
<name>M7T797_EUTLA</name>
<dbReference type="OrthoDB" id="5342507at2759"/>
<evidence type="ECO:0000313" key="2">
    <source>
        <dbReference type="EMBL" id="EMR72768.1"/>
    </source>
</evidence>
<evidence type="ECO:0008006" key="4">
    <source>
        <dbReference type="Google" id="ProtNLM"/>
    </source>
</evidence>
<keyword evidence="3" id="KW-1185">Reference proteome</keyword>
<dbReference type="KEGG" id="ela:UCREL1_170"/>
<dbReference type="OMA" id="WFIRGIQ"/>
<dbReference type="eggNOG" id="ENOG502SP9C">
    <property type="taxonomic scope" value="Eukaryota"/>
</dbReference>
<accession>M7T797</accession>
<proteinExistence type="predicted"/>
<dbReference type="Proteomes" id="UP000012174">
    <property type="component" value="Unassembled WGS sequence"/>
</dbReference>